<reference evidence="7 8" key="1">
    <citation type="submission" date="2019-03" db="EMBL/GenBank/DDBJ databases">
        <title>Genomic Encyclopedia of Type Strains, Phase IV (KMG-IV): sequencing the most valuable type-strain genomes for metagenomic binning, comparative biology and taxonomic classification.</title>
        <authorList>
            <person name="Goeker M."/>
        </authorList>
    </citation>
    <scope>NUCLEOTIDE SEQUENCE [LARGE SCALE GENOMIC DNA]</scope>
    <source>
        <strain evidence="7 8">DSM 24830</strain>
    </source>
</reference>
<evidence type="ECO:0000256" key="1">
    <source>
        <dbReference type="ARBA" id="ARBA00008366"/>
    </source>
</evidence>
<name>A0A4R1EYR8_9GAMM</name>
<dbReference type="CDD" id="cd02146">
    <property type="entry name" value="NfsA-like"/>
    <property type="match status" value="1"/>
</dbReference>
<dbReference type="InterPro" id="IPR000415">
    <property type="entry name" value="Nitroreductase-like"/>
</dbReference>
<dbReference type="PANTHER" id="PTHR43425:SF2">
    <property type="entry name" value="OXYGEN-INSENSITIVE NADPH NITROREDUCTASE"/>
    <property type="match status" value="1"/>
</dbReference>
<dbReference type="PIRSF" id="PIRSF005426">
    <property type="entry name" value="Frp"/>
    <property type="match status" value="1"/>
</dbReference>
<dbReference type="AlphaFoldDB" id="A0A4R1EYR8"/>
<dbReference type="InterPro" id="IPR029479">
    <property type="entry name" value="Nitroreductase"/>
</dbReference>
<organism evidence="7 8">
    <name type="scientific">Cocleimonas flava</name>
    <dbReference type="NCBI Taxonomy" id="634765"/>
    <lineage>
        <taxon>Bacteria</taxon>
        <taxon>Pseudomonadati</taxon>
        <taxon>Pseudomonadota</taxon>
        <taxon>Gammaproteobacteria</taxon>
        <taxon>Thiotrichales</taxon>
        <taxon>Thiotrichaceae</taxon>
        <taxon>Cocleimonas</taxon>
    </lineage>
</organism>
<evidence type="ECO:0000256" key="5">
    <source>
        <dbReference type="PIRNR" id="PIRNR005426"/>
    </source>
</evidence>
<accession>A0A4R1EYR8</accession>
<evidence type="ECO:0000313" key="7">
    <source>
        <dbReference type="EMBL" id="TCJ85164.1"/>
    </source>
</evidence>
<dbReference type="PANTHER" id="PTHR43425">
    <property type="entry name" value="OXYGEN-INSENSITIVE NADPH NITROREDUCTASE"/>
    <property type="match status" value="1"/>
</dbReference>
<dbReference type="Proteomes" id="UP000294887">
    <property type="component" value="Unassembled WGS sequence"/>
</dbReference>
<evidence type="ECO:0000256" key="3">
    <source>
        <dbReference type="ARBA" id="ARBA00022643"/>
    </source>
</evidence>
<keyword evidence="5" id="KW-0521">NADP</keyword>
<dbReference type="Gene3D" id="3.40.109.10">
    <property type="entry name" value="NADH Oxidase"/>
    <property type="match status" value="1"/>
</dbReference>
<feature type="domain" description="Nitroreductase" evidence="6">
    <location>
        <begin position="15"/>
        <end position="168"/>
    </location>
</feature>
<evidence type="ECO:0000256" key="2">
    <source>
        <dbReference type="ARBA" id="ARBA00022630"/>
    </source>
</evidence>
<keyword evidence="3 5" id="KW-0288">FMN</keyword>
<dbReference type="Pfam" id="PF00881">
    <property type="entry name" value="Nitroreductase"/>
    <property type="match status" value="1"/>
</dbReference>
<evidence type="ECO:0000256" key="4">
    <source>
        <dbReference type="ARBA" id="ARBA00023002"/>
    </source>
</evidence>
<keyword evidence="4 5" id="KW-0560">Oxidoreductase</keyword>
<keyword evidence="8" id="KW-1185">Reference proteome</keyword>
<proteinExistence type="inferred from homology"/>
<protein>
    <submittedName>
        <fullName evidence="7">Nitroreductase</fullName>
    </submittedName>
</protein>
<dbReference type="RefSeq" id="WP_131906869.1">
    <property type="nucleotide sequence ID" value="NZ_BAAAFU010000001.1"/>
</dbReference>
<comment type="similarity">
    <text evidence="1 5">Belongs to the flavin oxidoreductase frp family.</text>
</comment>
<gene>
    <name evidence="7" type="ORF">EV695_3130</name>
</gene>
<dbReference type="NCBIfam" id="NF008033">
    <property type="entry name" value="PRK10765.1"/>
    <property type="match status" value="1"/>
</dbReference>
<dbReference type="SUPFAM" id="SSF55469">
    <property type="entry name" value="FMN-dependent nitroreductase-like"/>
    <property type="match status" value="1"/>
</dbReference>
<dbReference type="EMBL" id="SMFQ01000004">
    <property type="protein sequence ID" value="TCJ85164.1"/>
    <property type="molecule type" value="Genomic_DNA"/>
</dbReference>
<dbReference type="InterPro" id="IPR016446">
    <property type="entry name" value="Flavin_OxRdtase_Frp"/>
</dbReference>
<comment type="caution">
    <text evidence="7">The sequence shown here is derived from an EMBL/GenBank/DDBJ whole genome shotgun (WGS) entry which is preliminary data.</text>
</comment>
<evidence type="ECO:0000313" key="8">
    <source>
        <dbReference type="Proteomes" id="UP000294887"/>
    </source>
</evidence>
<keyword evidence="2 5" id="KW-0285">Flavoprotein</keyword>
<evidence type="ECO:0000259" key="6">
    <source>
        <dbReference type="Pfam" id="PF00881"/>
    </source>
</evidence>
<dbReference type="GO" id="GO:0016491">
    <property type="term" value="F:oxidoreductase activity"/>
    <property type="evidence" value="ECO:0007669"/>
    <property type="project" value="UniProtKB-UniRule"/>
</dbReference>
<sequence>MLDQTNNKVIETMLSHRSIRKFQDKSIDTETLETIIECGQAAASSSFIQAYSVIRVTNSDTRRQIAEAAGGQTWVEDAPEFLVFCADLKRIEVACIEQGAGKLEGNTEHFLAASVDVALMAQNVLLAAESMGMGGVFIGGIRNNPQLVSDLLGLPDEVYPVFGMCLGWPSIDPDVKPRFPVTTILHHDHYAAEKVESQIESYDAQMEAYYQSRSGKTRVSNWSEQTAKAVQDKKREHMRSFLNNRGLLIK</sequence>
<dbReference type="OrthoDB" id="3181400at2"/>